<name>A0ABP0L8Q7_9DINO</name>
<feature type="compositionally biased region" description="Basic and acidic residues" evidence="1">
    <location>
        <begin position="244"/>
        <end position="257"/>
    </location>
</feature>
<dbReference type="Proteomes" id="UP001642464">
    <property type="component" value="Unassembled WGS sequence"/>
</dbReference>
<evidence type="ECO:0000313" key="2">
    <source>
        <dbReference type="EMBL" id="CAK9035532.1"/>
    </source>
</evidence>
<proteinExistence type="predicted"/>
<evidence type="ECO:0000313" key="3">
    <source>
        <dbReference type="Proteomes" id="UP001642464"/>
    </source>
</evidence>
<feature type="region of interest" description="Disordered" evidence="1">
    <location>
        <begin position="17"/>
        <end position="42"/>
    </location>
</feature>
<gene>
    <name evidence="2" type="ORF">SCF082_LOCUS21340</name>
</gene>
<dbReference type="EMBL" id="CAXAMM010015113">
    <property type="protein sequence ID" value="CAK9035532.1"/>
    <property type="molecule type" value="Genomic_DNA"/>
</dbReference>
<accession>A0ABP0L8Q7</accession>
<feature type="compositionally biased region" description="Polar residues" evidence="1">
    <location>
        <begin position="228"/>
        <end position="243"/>
    </location>
</feature>
<comment type="caution">
    <text evidence="2">The sequence shown here is derived from an EMBL/GenBank/DDBJ whole genome shotgun (WGS) entry which is preliminary data.</text>
</comment>
<feature type="region of interest" description="Disordered" evidence="1">
    <location>
        <begin position="107"/>
        <end position="136"/>
    </location>
</feature>
<protein>
    <submittedName>
        <fullName evidence="2">Uncharacterized protein</fullName>
    </submittedName>
</protein>
<sequence>MGTWGAAGLEVWTRDAEAARSRPMERTAGGIEGGLLAGDREPAAMRSETNFDLDMKMKGSAQSGEVSSRRFENAVWRLMQKEKRTTWNEECLRKAVATIGKEIDFSGMTSSTSSKEVEVSHQLPEPLGGPAVSRKRRSLDTRAASLPNPQGQGSLLDVQRLENAVWRLWPREQRAWQPWYSVWPDEGEKATEQLGSQIDFLQVQRLLQKQDIMSQLTLQLVQRAHSIEAQSTETPMTSRSLASSHDEEEKQVREEKNDGWMDVTLPTACVLGGVLMAVGTLRALKVM</sequence>
<keyword evidence="3" id="KW-1185">Reference proteome</keyword>
<organism evidence="2 3">
    <name type="scientific">Durusdinium trenchii</name>
    <dbReference type="NCBI Taxonomy" id="1381693"/>
    <lineage>
        <taxon>Eukaryota</taxon>
        <taxon>Sar</taxon>
        <taxon>Alveolata</taxon>
        <taxon>Dinophyceae</taxon>
        <taxon>Suessiales</taxon>
        <taxon>Symbiodiniaceae</taxon>
        <taxon>Durusdinium</taxon>
    </lineage>
</organism>
<reference evidence="2 3" key="1">
    <citation type="submission" date="2024-02" db="EMBL/GenBank/DDBJ databases">
        <authorList>
            <person name="Chen Y."/>
            <person name="Shah S."/>
            <person name="Dougan E. K."/>
            <person name="Thang M."/>
            <person name="Chan C."/>
        </authorList>
    </citation>
    <scope>NUCLEOTIDE SEQUENCE [LARGE SCALE GENOMIC DNA]</scope>
</reference>
<evidence type="ECO:0000256" key="1">
    <source>
        <dbReference type="SAM" id="MobiDB-lite"/>
    </source>
</evidence>
<feature type="region of interest" description="Disordered" evidence="1">
    <location>
        <begin position="228"/>
        <end position="257"/>
    </location>
</feature>